<feature type="region of interest" description="Disordered" evidence="1">
    <location>
        <begin position="16"/>
        <end position="44"/>
    </location>
</feature>
<name>A0AB39R460_9ACTN</name>
<reference evidence="2" key="1">
    <citation type="submission" date="2024-07" db="EMBL/GenBank/DDBJ databases">
        <authorList>
            <person name="Yu S.T."/>
        </authorList>
    </citation>
    <scope>NUCLEOTIDE SEQUENCE</scope>
    <source>
        <strain evidence="2">R39</strain>
    </source>
</reference>
<dbReference type="RefSeq" id="WP_369227775.1">
    <property type="nucleotide sequence ID" value="NZ_CP163441.1"/>
</dbReference>
<dbReference type="AlphaFoldDB" id="A0AB39R460"/>
<evidence type="ECO:0000313" key="2">
    <source>
        <dbReference type="EMBL" id="XDQ49116.1"/>
    </source>
</evidence>
<evidence type="ECO:0000256" key="1">
    <source>
        <dbReference type="SAM" id="MobiDB-lite"/>
    </source>
</evidence>
<organism evidence="2">
    <name type="scientific">Streptomyces sp. R39</name>
    <dbReference type="NCBI Taxonomy" id="3238631"/>
    <lineage>
        <taxon>Bacteria</taxon>
        <taxon>Bacillati</taxon>
        <taxon>Actinomycetota</taxon>
        <taxon>Actinomycetes</taxon>
        <taxon>Kitasatosporales</taxon>
        <taxon>Streptomycetaceae</taxon>
        <taxon>Streptomyces</taxon>
    </lineage>
</organism>
<proteinExistence type="predicted"/>
<dbReference type="EMBL" id="CP163441">
    <property type="protein sequence ID" value="XDQ49116.1"/>
    <property type="molecule type" value="Genomic_DNA"/>
</dbReference>
<accession>A0AB39R460</accession>
<gene>
    <name evidence="2" type="ORF">AB5J52_46420</name>
</gene>
<sequence length="44" mass="4800">MNLRTVAEHEVFLPIAAPGGESGHAGGRPPRERVTALQSHRRIQ</sequence>
<protein>
    <submittedName>
        <fullName evidence="2">Uncharacterized protein</fullName>
    </submittedName>
</protein>